<feature type="signal peptide" evidence="2">
    <location>
        <begin position="1"/>
        <end position="18"/>
    </location>
</feature>
<dbReference type="AlphaFoldDB" id="A0A3P7P1N3"/>
<keyword evidence="2" id="KW-0732">Signal</keyword>
<gene>
    <name evidence="3" type="ORF">DILT_LOCUS19244</name>
</gene>
<keyword evidence="1" id="KW-0175">Coiled coil</keyword>
<name>A0A3P7P1N3_DIBLA</name>
<feature type="chain" id="PRO_5018106908" evidence="2">
    <location>
        <begin position="19"/>
        <end position="95"/>
    </location>
</feature>
<dbReference type="EMBL" id="UYRU01109896">
    <property type="protein sequence ID" value="VDN44003.1"/>
    <property type="molecule type" value="Genomic_DNA"/>
</dbReference>
<proteinExistence type="predicted"/>
<organism evidence="3 4">
    <name type="scientific">Dibothriocephalus latus</name>
    <name type="common">Fish tapeworm</name>
    <name type="synonym">Diphyllobothrium latum</name>
    <dbReference type="NCBI Taxonomy" id="60516"/>
    <lineage>
        <taxon>Eukaryota</taxon>
        <taxon>Metazoa</taxon>
        <taxon>Spiralia</taxon>
        <taxon>Lophotrochozoa</taxon>
        <taxon>Platyhelminthes</taxon>
        <taxon>Cestoda</taxon>
        <taxon>Eucestoda</taxon>
        <taxon>Diphyllobothriidea</taxon>
        <taxon>Diphyllobothriidae</taxon>
        <taxon>Dibothriocephalus</taxon>
    </lineage>
</organism>
<evidence type="ECO:0000256" key="1">
    <source>
        <dbReference type="SAM" id="Coils"/>
    </source>
</evidence>
<dbReference type="Proteomes" id="UP000281553">
    <property type="component" value="Unassembled WGS sequence"/>
</dbReference>
<evidence type="ECO:0000313" key="4">
    <source>
        <dbReference type="Proteomes" id="UP000281553"/>
    </source>
</evidence>
<reference evidence="3 4" key="1">
    <citation type="submission" date="2018-11" db="EMBL/GenBank/DDBJ databases">
        <authorList>
            <consortium name="Pathogen Informatics"/>
        </authorList>
    </citation>
    <scope>NUCLEOTIDE SEQUENCE [LARGE SCALE GENOMIC DNA]</scope>
</reference>
<feature type="coiled-coil region" evidence="1">
    <location>
        <begin position="37"/>
        <end position="71"/>
    </location>
</feature>
<keyword evidence="4" id="KW-1185">Reference proteome</keyword>
<protein>
    <submittedName>
        <fullName evidence="3">Uncharacterized protein</fullName>
    </submittedName>
</protein>
<evidence type="ECO:0000256" key="2">
    <source>
        <dbReference type="SAM" id="SignalP"/>
    </source>
</evidence>
<accession>A0A3P7P1N3</accession>
<evidence type="ECO:0000313" key="3">
    <source>
        <dbReference type="EMBL" id="VDN44003.1"/>
    </source>
</evidence>
<sequence length="95" mass="10875">MLHLSQALLSLFFKVLHTLRNNSDESTANASWRDESNLRASTEIAHLKETVLDLERRLADVSAQLAATSKDYELTKFALSEEKERWVSSRLFLLP</sequence>